<dbReference type="PANTHER" id="PTHR28096">
    <property type="entry name" value="PROTEIN FAF1"/>
    <property type="match status" value="1"/>
</dbReference>
<dbReference type="GO" id="GO:0005730">
    <property type="term" value="C:nucleolus"/>
    <property type="evidence" value="ECO:0007669"/>
    <property type="project" value="TreeGrafter"/>
</dbReference>
<dbReference type="EMBL" id="JANBOI010000365">
    <property type="protein sequence ID" value="KAJ1731118.1"/>
    <property type="molecule type" value="Genomic_DNA"/>
</dbReference>
<protein>
    <submittedName>
        <fullName evidence="2">Uncharacterized protein</fullName>
    </submittedName>
</protein>
<dbReference type="GO" id="GO:0000462">
    <property type="term" value="P:maturation of SSU-rRNA from tricistronic rRNA transcript (SSU-rRNA, 5.8S rRNA, LSU-rRNA)"/>
    <property type="evidence" value="ECO:0007669"/>
    <property type="project" value="TreeGrafter"/>
</dbReference>
<dbReference type="InterPro" id="IPR053030">
    <property type="entry name" value="Ribosomal_biogenesis_FAF1-like"/>
</dbReference>
<evidence type="ECO:0000313" key="2">
    <source>
        <dbReference type="EMBL" id="KAJ1731118.1"/>
    </source>
</evidence>
<dbReference type="OrthoDB" id="5556956at2759"/>
<feature type="compositionally biased region" description="Low complexity" evidence="1">
    <location>
        <begin position="17"/>
        <end position="27"/>
    </location>
</feature>
<sequence length="221" mass="24453">MAPAPEVIVFGQPAATKPSGSTSSSSKFAYKSFMSSKISKIGATPPKPKTEKERKEEEDDLRHDRELKELLEGKMMIEKLHEAQLTGKDRHKHNTEKLAKLGMKVKTKLKMPADMYFASQRNRTVKANKEIKDAKDRGILTAAMKRGIETVHLGKPVDTNKHRHRHADKGPNAGPGKFKDGVLHISKSHINRVTSKPGATARVGKPGNKGNKGKKGNKPRR</sequence>
<accession>A0A9W7YEA6</accession>
<feature type="region of interest" description="Disordered" evidence="1">
    <location>
        <begin position="155"/>
        <end position="221"/>
    </location>
</feature>
<comment type="caution">
    <text evidence="2">The sequence shown here is derived from an EMBL/GenBank/DDBJ whole genome shotgun (WGS) entry which is preliminary data.</text>
</comment>
<reference evidence="2" key="1">
    <citation type="submission" date="2022-07" db="EMBL/GenBank/DDBJ databases">
        <title>Phylogenomic reconstructions and comparative analyses of Kickxellomycotina fungi.</title>
        <authorList>
            <person name="Reynolds N.K."/>
            <person name="Stajich J.E."/>
            <person name="Barry K."/>
            <person name="Grigoriev I.V."/>
            <person name="Crous P."/>
            <person name="Smith M.E."/>
        </authorList>
    </citation>
    <scope>NUCLEOTIDE SEQUENCE</scope>
    <source>
        <strain evidence="2">BCRC 34381</strain>
    </source>
</reference>
<keyword evidence="3" id="KW-1185">Reference proteome</keyword>
<name>A0A9W7YEA6_9FUNG</name>
<feature type="compositionally biased region" description="Basic and acidic residues" evidence="1">
    <location>
        <begin position="48"/>
        <end position="63"/>
    </location>
</feature>
<dbReference type="Proteomes" id="UP001143981">
    <property type="component" value="Unassembled WGS sequence"/>
</dbReference>
<dbReference type="PANTHER" id="PTHR28096:SF1">
    <property type="entry name" value="PROTEIN FAF1"/>
    <property type="match status" value="1"/>
</dbReference>
<evidence type="ECO:0000256" key="1">
    <source>
        <dbReference type="SAM" id="MobiDB-lite"/>
    </source>
</evidence>
<dbReference type="AlphaFoldDB" id="A0A9W7YEA6"/>
<evidence type="ECO:0000313" key="3">
    <source>
        <dbReference type="Proteomes" id="UP001143981"/>
    </source>
</evidence>
<feature type="compositionally biased region" description="Basic residues" evidence="1">
    <location>
        <begin position="211"/>
        <end position="221"/>
    </location>
</feature>
<gene>
    <name evidence="2" type="ORF">LPJ61_002688</name>
</gene>
<proteinExistence type="predicted"/>
<feature type="region of interest" description="Disordered" evidence="1">
    <location>
        <begin position="39"/>
        <end position="63"/>
    </location>
</feature>
<organism evidence="2 3">
    <name type="scientific">Coemansia biformis</name>
    <dbReference type="NCBI Taxonomy" id="1286918"/>
    <lineage>
        <taxon>Eukaryota</taxon>
        <taxon>Fungi</taxon>
        <taxon>Fungi incertae sedis</taxon>
        <taxon>Zoopagomycota</taxon>
        <taxon>Kickxellomycotina</taxon>
        <taxon>Kickxellomycetes</taxon>
        <taxon>Kickxellales</taxon>
        <taxon>Kickxellaceae</taxon>
        <taxon>Coemansia</taxon>
    </lineage>
</organism>
<feature type="region of interest" description="Disordered" evidence="1">
    <location>
        <begin position="1"/>
        <end position="27"/>
    </location>
</feature>